<dbReference type="OrthoDB" id="1522602at2"/>
<accession>A0A434AFQ2</accession>
<dbReference type="EMBL" id="RJJX01000025">
    <property type="protein sequence ID" value="RUT73231.1"/>
    <property type="molecule type" value="Genomic_DNA"/>
</dbReference>
<dbReference type="InterPro" id="IPR031345">
    <property type="entry name" value="T9SS_Plug_N"/>
</dbReference>
<proteinExistence type="predicted"/>
<organism evidence="2 3">
    <name type="scientific">Ancylomarina longa</name>
    <dbReference type="NCBI Taxonomy" id="2487017"/>
    <lineage>
        <taxon>Bacteria</taxon>
        <taxon>Pseudomonadati</taxon>
        <taxon>Bacteroidota</taxon>
        <taxon>Bacteroidia</taxon>
        <taxon>Marinilabiliales</taxon>
        <taxon>Marinifilaceae</taxon>
        <taxon>Ancylomarina</taxon>
    </lineage>
</organism>
<dbReference type="RefSeq" id="WP_127344635.1">
    <property type="nucleotide sequence ID" value="NZ_RJJX01000025.1"/>
</dbReference>
<dbReference type="InterPro" id="IPR013783">
    <property type="entry name" value="Ig-like_fold"/>
</dbReference>
<protein>
    <submittedName>
        <fullName evidence="2">DUF5103 domain-containing protein</fullName>
    </submittedName>
</protein>
<feature type="domain" description="Type 9 secretion system plug protein N-terminal" evidence="1">
    <location>
        <begin position="40"/>
        <end position="164"/>
    </location>
</feature>
<dbReference type="AlphaFoldDB" id="A0A434AFQ2"/>
<evidence type="ECO:0000259" key="1">
    <source>
        <dbReference type="Pfam" id="PF17116"/>
    </source>
</evidence>
<keyword evidence="3" id="KW-1185">Reference proteome</keyword>
<evidence type="ECO:0000313" key="2">
    <source>
        <dbReference type="EMBL" id="RUT73231.1"/>
    </source>
</evidence>
<dbReference type="InterPro" id="IPR014756">
    <property type="entry name" value="Ig_E-set"/>
</dbReference>
<dbReference type="Pfam" id="PF17116">
    <property type="entry name" value="T9SS_plug_1st"/>
    <property type="match status" value="1"/>
</dbReference>
<dbReference type="Proteomes" id="UP000282985">
    <property type="component" value="Unassembled WGS sequence"/>
</dbReference>
<comment type="caution">
    <text evidence="2">The sequence shown here is derived from an EMBL/GenBank/DDBJ whole genome shotgun (WGS) entry which is preliminary data.</text>
</comment>
<reference evidence="2 3" key="1">
    <citation type="submission" date="2018-11" db="EMBL/GenBank/DDBJ databases">
        <title>Parancylomarina longa gen. nov., sp. nov., isolated from sediments of southern Okinawa.</title>
        <authorList>
            <person name="Fu T."/>
        </authorList>
    </citation>
    <scope>NUCLEOTIDE SEQUENCE [LARGE SCALE GENOMIC DNA]</scope>
    <source>
        <strain evidence="2 3">T3-2 S1-C</strain>
    </source>
</reference>
<name>A0A434AFQ2_9BACT</name>
<gene>
    <name evidence="2" type="ORF">DLK05_14225</name>
</gene>
<sequence length="429" mass="50941">MPKNFFIYIFLILIGFPQHLLAAQSDLNLVFINEIKKKSIHTVQIHPLGWELMAPIIELDGDNQLLFSFDEIGVNIQDYSYRIIHCNKNWQISDLSEFDYQDGFAQNQIQNYEPSFNTNVDYIHYSLKIPNDDLSLKLSGNYVLEVYEDFDPEKIVIRQRFMIVDTKVEILGEVKHPISIDKRETHQEVDFSILHPNFAIDNPQMDLQVVLCQNDRLDGSEKKLKPLFIRKNELVFDYESENVFPGGNEFRNFDLKSLRYQTRFIRQIRKEKDTTYVLLAPGENRHFKQYIFDRDINGRYLIDVQERDEPDTEADYVYVTFWLPFDNKIQFGDVYVDGDFCNWKCTPKNKMEYDYASNSYRKTIFLKQGYYNYQFATLDKGKKVPDFGYIEGNHWETENNYVVYVYYHDIALNYDMLIGYKSLSSTAKF</sequence>
<dbReference type="Gene3D" id="2.60.40.10">
    <property type="entry name" value="Immunoglobulins"/>
    <property type="match status" value="1"/>
</dbReference>
<evidence type="ECO:0000313" key="3">
    <source>
        <dbReference type="Proteomes" id="UP000282985"/>
    </source>
</evidence>
<dbReference type="SUPFAM" id="SSF81296">
    <property type="entry name" value="E set domains"/>
    <property type="match status" value="1"/>
</dbReference>